<protein>
    <recommendedName>
        <fullName evidence="2">DUF4476 domain-containing protein</fullName>
    </recommendedName>
</protein>
<evidence type="ECO:0000256" key="1">
    <source>
        <dbReference type="SAM" id="SignalP"/>
    </source>
</evidence>
<sequence length="338" mass="41008">MKLRTLLFLALSISFSSFAQKKTDYATFKKELKQKKYTPEVILDKALNYSSSHDIYVSELIDACRFFSSDRRKYRICVNAYPRIIDKRNFFQVYDLFQNFSFAIQLYHNTQANQSEVSEIDYPNAEYYRGPTTNSCNKPMPEYQFRSIYSQIRNRRNNGNRYLKDIISNNCLSTRQIMKLTEKLQSNRNRYDLLKFAFQFSYDLENFYYTEQLINDNYLKQQLNRFIDREINQLNNHVGFDDCRPLSQNEYDYVLKSIKDERFTKERLKLAKQHIERNCFSIDRIRPIIKEFSFDKDKLNLLKLSYQFCPNKDQFYKLKETLSFSRYKREFDQFLLDH</sequence>
<dbReference type="OrthoDB" id="1033069at2"/>
<name>A0A238U975_9FLAO</name>
<feature type="domain" description="DUF4476" evidence="2">
    <location>
        <begin position="50"/>
        <end position="98"/>
    </location>
</feature>
<evidence type="ECO:0000313" key="3">
    <source>
        <dbReference type="EMBL" id="SNR15605.1"/>
    </source>
</evidence>
<dbReference type="AlphaFoldDB" id="A0A238U975"/>
<feature type="chain" id="PRO_5013122296" description="DUF4476 domain-containing protein" evidence="1">
    <location>
        <begin position="20"/>
        <end position="338"/>
    </location>
</feature>
<gene>
    <name evidence="3" type="ORF">TJEJU_1899</name>
</gene>
<feature type="domain" description="DUF4476" evidence="2">
    <location>
        <begin position="144"/>
        <end position="227"/>
    </location>
</feature>
<evidence type="ECO:0000259" key="2">
    <source>
        <dbReference type="Pfam" id="PF14771"/>
    </source>
</evidence>
<organism evidence="3 4">
    <name type="scientific">Tenacibaculum jejuense</name>
    <dbReference type="NCBI Taxonomy" id="584609"/>
    <lineage>
        <taxon>Bacteria</taxon>
        <taxon>Pseudomonadati</taxon>
        <taxon>Bacteroidota</taxon>
        <taxon>Flavobacteriia</taxon>
        <taxon>Flavobacteriales</taxon>
        <taxon>Flavobacteriaceae</taxon>
        <taxon>Tenacibaculum</taxon>
    </lineage>
</organism>
<reference evidence="3 4" key="1">
    <citation type="submission" date="2017-07" db="EMBL/GenBank/DDBJ databases">
        <authorList>
            <person name="Sun Z.S."/>
            <person name="Albrecht U."/>
            <person name="Echele G."/>
            <person name="Lee C.C."/>
        </authorList>
    </citation>
    <scope>NUCLEOTIDE SEQUENCE [LARGE SCALE GENOMIC DNA]</scope>
    <source>
        <strain evidence="4">type strain: KCTC 22618</strain>
    </source>
</reference>
<accession>A0A238U975</accession>
<dbReference type="EMBL" id="LT899436">
    <property type="protein sequence ID" value="SNR15605.1"/>
    <property type="molecule type" value="Genomic_DNA"/>
</dbReference>
<keyword evidence="1" id="KW-0732">Signal</keyword>
<dbReference type="InterPro" id="IPR028011">
    <property type="entry name" value="DUF4476"/>
</dbReference>
<feature type="domain" description="DUF4476" evidence="2">
    <location>
        <begin position="246"/>
        <end position="335"/>
    </location>
</feature>
<keyword evidence="4" id="KW-1185">Reference proteome</keyword>
<dbReference type="Proteomes" id="UP000215214">
    <property type="component" value="Chromosome TJEJU"/>
</dbReference>
<dbReference type="KEGG" id="tje:TJEJU_1899"/>
<dbReference type="RefSeq" id="WP_095071507.1">
    <property type="nucleotide sequence ID" value="NZ_LT899436.1"/>
</dbReference>
<proteinExistence type="predicted"/>
<dbReference type="Pfam" id="PF14771">
    <property type="entry name" value="DUF4476"/>
    <property type="match status" value="3"/>
</dbReference>
<feature type="signal peptide" evidence="1">
    <location>
        <begin position="1"/>
        <end position="19"/>
    </location>
</feature>
<evidence type="ECO:0000313" key="4">
    <source>
        <dbReference type="Proteomes" id="UP000215214"/>
    </source>
</evidence>